<keyword evidence="3" id="KW-1185">Reference proteome</keyword>
<protein>
    <recommendedName>
        <fullName evidence="1">Methyltransferase domain-containing protein</fullName>
    </recommendedName>
</protein>
<evidence type="ECO:0000313" key="3">
    <source>
        <dbReference type="Proteomes" id="UP001519460"/>
    </source>
</evidence>
<evidence type="ECO:0000313" key="2">
    <source>
        <dbReference type="EMBL" id="KAK7483612.1"/>
    </source>
</evidence>
<dbReference type="AlphaFoldDB" id="A0ABD0K947"/>
<name>A0ABD0K947_9CAEN</name>
<dbReference type="EMBL" id="JACVVK020000224">
    <property type="protein sequence ID" value="KAK7483612.1"/>
    <property type="molecule type" value="Genomic_DNA"/>
</dbReference>
<gene>
    <name evidence="2" type="ORF">BaRGS_00025165</name>
</gene>
<comment type="caution">
    <text evidence="2">The sequence shown here is derived from an EMBL/GenBank/DDBJ whole genome shotgun (WGS) entry which is preliminary data.</text>
</comment>
<evidence type="ECO:0000259" key="1">
    <source>
        <dbReference type="Pfam" id="PF13649"/>
    </source>
</evidence>
<dbReference type="CDD" id="cd02440">
    <property type="entry name" value="AdoMet_MTases"/>
    <property type="match status" value="1"/>
</dbReference>
<dbReference type="PANTHER" id="PTHR42912:SF93">
    <property type="entry name" value="N6-ADENOSINE-METHYLTRANSFERASE TMT1A"/>
    <property type="match status" value="1"/>
</dbReference>
<dbReference type="InterPro" id="IPR041698">
    <property type="entry name" value="Methyltransf_25"/>
</dbReference>
<dbReference type="SUPFAM" id="SSF53335">
    <property type="entry name" value="S-adenosyl-L-methionine-dependent methyltransferases"/>
    <property type="match status" value="1"/>
</dbReference>
<accession>A0ABD0K947</accession>
<dbReference type="Gene3D" id="3.40.50.150">
    <property type="entry name" value="Vaccinia Virus protein VP39"/>
    <property type="match status" value="1"/>
</dbReference>
<dbReference type="InterPro" id="IPR029063">
    <property type="entry name" value="SAM-dependent_MTases_sf"/>
</dbReference>
<dbReference type="Proteomes" id="UP001519460">
    <property type="component" value="Unassembled WGS sequence"/>
</dbReference>
<dbReference type="InterPro" id="IPR050508">
    <property type="entry name" value="Methyltransf_Superfamily"/>
</dbReference>
<reference evidence="2 3" key="1">
    <citation type="journal article" date="2023" name="Sci. Data">
        <title>Genome assembly of the Korean intertidal mud-creeper Batillaria attramentaria.</title>
        <authorList>
            <person name="Patra A.K."/>
            <person name="Ho P.T."/>
            <person name="Jun S."/>
            <person name="Lee S.J."/>
            <person name="Kim Y."/>
            <person name="Won Y.J."/>
        </authorList>
    </citation>
    <scope>NUCLEOTIDE SEQUENCE [LARGE SCALE GENOMIC DNA]</scope>
    <source>
        <strain evidence="2">Wonlab-2016</strain>
    </source>
</reference>
<feature type="domain" description="Methyltransferase" evidence="1">
    <location>
        <begin position="80"/>
        <end position="170"/>
    </location>
</feature>
<dbReference type="PANTHER" id="PTHR42912">
    <property type="entry name" value="METHYLTRANSFERASE"/>
    <property type="match status" value="1"/>
</dbReference>
<dbReference type="Pfam" id="PF13649">
    <property type="entry name" value="Methyltransf_25"/>
    <property type="match status" value="1"/>
</dbReference>
<proteinExistence type="predicted"/>
<sequence length="170" mass="19023">MTDDVLRSLAPSRNLTDDEAYMANAAASRPGITREEVTDYFNKVGELYEEYANPQRYRGPVIAAQTMAEFFPENRHSKLILDVAAGTGFVGEELYKLGFKKLHCLDPSHKMLEAARRKNVYMKEFCCCVGHDRLPIEDDTYDCAVSCGGFCNAHIPTDGLHELARIVKPG</sequence>
<organism evidence="2 3">
    <name type="scientific">Batillaria attramentaria</name>
    <dbReference type="NCBI Taxonomy" id="370345"/>
    <lineage>
        <taxon>Eukaryota</taxon>
        <taxon>Metazoa</taxon>
        <taxon>Spiralia</taxon>
        <taxon>Lophotrochozoa</taxon>
        <taxon>Mollusca</taxon>
        <taxon>Gastropoda</taxon>
        <taxon>Caenogastropoda</taxon>
        <taxon>Sorbeoconcha</taxon>
        <taxon>Cerithioidea</taxon>
        <taxon>Batillariidae</taxon>
        <taxon>Batillaria</taxon>
    </lineage>
</organism>